<dbReference type="PANTHER" id="PTHR24270:SF63">
    <property type="entry name" value="TERRIBLY REDUCED OPTIC LOBES, ISOFORM B"/>
    <property type="match status" value="1"/>
</dbReference>
<feature type="region of interest" description="Disordered" evidence="9">
    <location>
        <begin position="252"/>
        <end position="318"/>
    </location>
</feature>
<feature type="compositionally biased region" description="Polar residues" evidence="9">
    <location>
        <begin position="101"/>
        <end position="137"/>
    </location>
</feature>
<feature type="compositionally biased region" description="Basic and acidic residues" evidence="9">
    <location>
        <begin position="143"/>
        <end position="156"/>
    </location>
</feature>
<evidence type="ECO:0000256" key="9">
    <source>
        <dbReference type="SAM" id="MobiDB-lite"/>
    </source>
</evidence>
<keyword evidence="4" id="KW-0677">Repeat</keyword>
<dbReference type="GO" id="GO:0012505">
    <property type="term" value="C:endomembrane system"/>
    <property type="evidence" value="ECO:0007669"/>
    <property type="project" value="UniProtKB-SubCell"/>
</dbReference>
<feature type="compositionally biased region" description="Polar residues" evidence="9">
    <location>
        <begin position="49"/>
        <end position="59"/>
    </location>
</feature>
<dbReference type="InterPro" id="IPR023415">
    <property type="entry name" value="LDLR_class-A_CS"/>
</dbReference>
<evidence type="ECO:0000256" key="4">
    <source>
        <dbReference type="ARBA" id="ARBA00022737"/>
    </source>
</evidence>
<dbReference type="CDD" id="cd00112">
    <property type="entry name" value="LDLa"/>
    <property type="match status" value="2"/>
</dbReference>
<evidence type="ECO:0000313" key="12">
    <source>
        <dbReference type="RefSeq" id="XP_022311596.1"/>
    </source>
</evidence>
<sequence length="603" mass="64439">MTRETTKGPEIPDGGTNMQPATTTLKSALQETGLYASSTVSASDGIETGASTGSDQTTMTATASIAVSGKTETPQQTTVSSKDTVRASVTDTVSTVSTVSPVNADSGNTRVTEPRQNNGESSINSDTFASGDNSEILTKTRIPPKDAENQTTEDKLSKIPSATVTEEILLSSTVSASDIEGKSVTISSLDSKMESTTSELPTTKSSTAKATLVKETTRDDANVVSRETTQSPLLKTSSLIIGTTIRSMTIAESTARSSSVSSAPTTQSAPGTSHSTSASDHVVDGHLPTSSKEKGDINLSRKTHKSAPNDSNSSTPKVSDNFLFGPEIHQHDHYLCESHSFHCSEMLCIPSSWVCDGERNCPDGRDEGLTICNKDRVCPTDEYKCSNFRCIPGSWLCDGEEDCPKKEDESAAAGCFMPDLDPVTETVTFESIISSMFNSSTMILFNSINDIRVHIPFADRPRSVDTNTTGTNMTVIPGGPGIEPGEKSYTASAGLGSLESIAIAAAAGLVFLINVIGIILALTRRNRRKLDKKQPSTMSTSVTSSDDAESGSFKIPRPNVLYPPYYVKDDWNTWNSSHFTNYAEQMYAMDEHSDFYPGSLKTL</sequence>
<feature type="compositionally biased region" description="Low complexity" evidence="9">
    <location>
        <begin position="253"/>
        <end position="269"/>
    </location>
</feature>
<dbReference type="SUPFAM" id="SSF57424">
    <property type="entry name" value="LDL receptor-like module"/>
    <property type="match status" value="2"/>
</dbReference>
<feature type="compositionally biased region" description="Polar residues" evidence="9">
    <location>
        <begin position="270"/>
        <end position="279"/>
    </location>
</feature>
<evidence type="ECO:0000256" key="1">
    <source>
        <dbReference type="ARBA" id="ARBA00004167"/>
    </source>
</evidence>
<feature type="compositionally biased region" description="Polar residues" evidence="9">
    <location>
        <begin position="306"/>
        <end position="318"/>
    </location>
</feature>
<keyword evidence="11" id="KW-1185">Reference proteome</keyword>
<gene>
    <name evidence="12" type="primary">LOC111116863</name>
</gene>
<evidence type="ECO:0000256" key="8">
    <source>
        <dbReference type="PROSITE-ProRule" id="PRU00124"/>
    </source>
</evidence>
<comment type="caution">
    <text evidence="8">Lacks conserved residue(s) required for the propagation of feature annotation.</text>
</comment>
<evidence type="ECO:0000256" key="7">
    <source>
        <dbReference type="ARBA" id="ARBA00023157"/>
    </source>
</evidence>
<keyword evidence="6 10" id="KW-0472">Membrane</keyword>
<dbReference type="PROSITE" id="PS01209">
    <property type="entry name" value="LDLRA_1"/>
    <property type="match status" value="1"/>
</dbReference>
<dbReference type="PROSITE" id="PS50068">
    <property type="entry name" value="LDLRA_2"/>
    <property type="match status" value="2"/>
</dbReference>
<evidence type="ECO:0000313" key="11">
    <source>
        <dbReference type="Proteomes" id="UP000694844"/>
    </source>
</evidence>
<feature type="disulfide bond" evidence="8">
    <location>
        <begin position="343"/>
        <end position="361"/>
    </location>
</feature>
<evidence type="ECO:0000256" key="3">
    <source>
        <dbReference type="ARBA" id="ARBA00022692"/>
    </source>
</evidence>
<feature type="disulfide bond" evidence="8">
    <location>
        <begin position="385"/>
        <end position="403"/>
    </location>
</feature>
<feature type="compositionally biased region" description="Polar residues" evidence="9">
    <location>
        <begin position="65"/>
        <end position="82"/>
    </location>
</feature>
<dbReference type="PANTHER" id="PTHR24270">
    <property type="entry name" value="LOW-DENSITY LIPOPROTEIN RECEPTOR-RELATED"/>
    <property type="match status" value="1"/>
</dbReference>
<dbReference type="Pfam" id="PF00057">
    <property type="entry name" value="Ldl_recept_a"/>
    <property type="match status" value="2"/>
</dbReference>
<evidence type="ECO:0000256" key="5">
    <source>
        <dbReference type="ARBA" id="ARBA00022989"/>
    </source>
</evidence>
<dbReference type="InterPro" id="IPR036055">
    <property type="entry name" value="LDL_receptor-like_sf"/>
</dbReference>
<dbReference type="GO" id="GO:0005886">
    <property type="term" value="C:plasma membrane"/>
    <property type="evidence" value="ECO:0007669"/>
    <property type="project" value="TreeGrafter"/>
</dbReference>
<feature type="compositionally biased region" description="Polar residues" evidence="9">
    <location>
        <begin position="464"/>
        <end position="474"/>
    </location>
</feature>
<feature type="disulfide bond" evidence="8">
    <location>
        <begin position="336"/>
        <end position="348"/>
    </location>
</feature>
<feature type="region of interest" description="Disordered" evidence="9">
    <location>
        <begin position="464"/>
        <end position="483"/>
    </location>
</feature>
<feature type="region of interest" description="Disordered" evidence="9">
    <location>
        <begin position="530"/>
        <end position="553"/>
    </location>
</feature>
<feature type="compositionally biased region" description="Low complexity" evidence="9">
    <location>
        <begin position="536"/>
        <end position="545"/>
    </location>
</feature>
<dbReference type="Gene3D" id="4.10.400.10">
    <property type="entry name" value="Low-density Lipoprotein Receptor"/>
    <property type="match status" value="2"/>
</dbReference>
<feature type="region of interest" description="Disordered" evidence="9">
    <location>
        <begin position="1"/>
        <end position="59"/>
    </location>
</feature>
<dbReference type="Proteomes" id="UP000694844">
    <property type="component" value="Chromosome 10"/>
</dbReference>
<feature type="region of interest" description="Disordered" evidence="9">
    <location>
        <begin position="65"/>
        <end position="84"/>
    </location>
</feature>
<dbReference type="KEGG" id="cvn:111116863"/>
<evidence type="ECO:0000256" key="6">
    <source>
        <dbReference type="ARBA" id="ARBA00023136"/>
    </source>
</evidence>
<organism evidence="11 12">
    <name type="scientific">Crassostrea virginica</name>
    <name type="common">Eastern oyster</name>
    <dbReference type="NCBI Taxonomy" id="6565"/>
    <lineage>
        <taxon>Eukaryota</taxon>
        <taxon>Metazoa</taxon>
        <taxon>Spiralia</taxon>
        <taxon>Lophotrochozoa</taxon>
        <taxon>Mollusca</taxon>
        <taxon>Bivalvia</taxon>
        <taxon>Autobranchia</taxon>
        <taxon>Pteriomorphia</taxon>
        <taxon>Ostreida</taxon>
        <taxon>Ostreoidea</taxon>
        <taxon>Ostreidae</taxon>
        <taxon>Crassostrea</taxon>
    </lineage>
</organism>
<keyword evidence="5 10" id="KW-1133">Transmembrane helix</keyword>
<feature type="region of interest" description="Disordered" evidence="9">
    <location>
        <begin position="98"/>
        <end position="156"/>
    </location>
</feature>
<keyword evidence="7 8" id="KW-1015">Disulfide bond</keyword>
<comment type="subcellular location">
    <subcellularLocation>
        <location evidence="2">Endomembrane system</location>
    </subcellularLocation>
    <subcellularLocation>
        <location evidence="1">Membrane</location>
        <topology evidence="1">Single-pass membrane protein</topology>
    </subcellularLocation>
</comment>
<name>A0A8B8CA22_CRAVI</name>
<accession>A0A8B8CA22</accession>
<feature type="compositionally biased region" description="Polar residues" evidence="9">
    <location>
        <begin position="16"/>
        <end position="42"/>
    </location>
</feature>
<dbReference type="SMART" id="SM00192">
    <property type="entry name" value="LDLa"/>
    <property type="match status" value="2"/>
</dbReference>
<dbReference type="GO" id="GO:0016192">
    <property type="term" value="P:vesicle-mediated transport"/>
    <property type="evidence" value="ECO:0007669"/>
    <property type="project" value="UniProtKB-ARBA"/>
</dbReference>
<evidence type="ECO:0000256" key="10">
    <source>
        <dbReference type="SAM" id="Phobius"/>
    </source>
</evidence>
<dbReference type="PRINTS" id="PR00261">
    <property type="entry name" value="LDLRECEPTOR"/>
</dbReference>
<dbReference type="RefSeq" id="XP_022311596.1">
    <property type="nucleotide sequence ID" value="XM_022455888.1"/>
</dbReference>
<evidence type="ECO:0000256" key="2">
    <source>
        <dbReference type="ARBA" id="ARBA00004308"/>
    </source>
</evidence>
<protein>
    <submittedName>
        <fullName evidence="12">Mucin-5AC-like</fullName>
    </submittedName>
</protein>
<proteinExistence type="predicted"/>
<dbReference type="AlphaFoldDB" id="A0A8B8CA22"/>
<dbReference type="InterPro" id="IPR050685">
    <property type="entry name" value="LDLR"/>
</dbReference>
<feature type="disulfide bond" evidence="8">
    <location>
        <begin position="378"/>
        <end position="390"/>
    </location>
</feature>
<dbReference type="OrthoDB" id="6161801at2759"/>
<keyword evidence="3 10" id="KW-0812">Transmembrane</keyword>
<feature type="transmembrane region" description="Helical" evidence="10">
    <location>
        <begin position="501"/>
        <end position="523"/>
    </location>
</feature>
<reference evidence="12" key="1">
    <citation type="submission" date="2025-08" db="UniProtKB">
        <authorList>
            <consortium name="RefSeq"/>
        </authorList>
    </citation>
    <scope>IDENTIFICATION</scope>
    <source>
        <tissue evidence="12">Whole sample</tissue>
    </source>
</reference>
<dbReference type="GeneID" id="111116863"/>
<dbReference type="InterPro" id="IPR002172">
    <property type="entry name" value="LDrepeatLR_classA_rpt"/>
</dbReference>